<dbReference type="EMBL" id="VZDO01000003">
    <property type="protein sequence ID" value="KAB0681221.1"/>
    <property type="molecule type" value="Genomic_DNA"/>
</dbReference>
<gene>
    <name evidence="6" type="ORF">F6X38_04810</name>
</gene>
<evidence type="ECO:0000256" key="4">
    <source>
        <dbReference type="ARBA" id="ARBA00023136"/>
    </source>
</evidence>
<dbReference type="GO" id="GO:0012505">
    <property type="term" value="C:endomembrane system"/>
    <property type="evidence" value="ECO:0007669"/>
    <property type="project" value="UniProtKB-SubCell"/>
</dbReference>
<sequence length="147" mass="16182">MTANEHETGPVRAGFEIAKAKLDAILRPAPANEQSEQERRVRSSFLDTVRRALRHVPFMEDVVASYHCALDPTTPASTRGVLLAALAYFVLPFDIVPDFIVGLGFTDDAAVLWAAFRAVQSNIKPEHYAQARETLGKTKREDATSEG</sequence>
<evidence type="ECO:0000256" key="3">
    <source>
        <dbReference type="ARBA" id="ARBA00022989"/>
    </source>
</evidence>
<dbReference type="Proteomes" id="UP000432089">
    <property type="component" value="Unassembled WGS sequence"/>
</dbReference>
<evidence type="ECO:0000313" key="7">
    <source>
        <dbReference type="Proteomes" id="UP000432089"/>
    </source>
</evidence>
<reference evidence="6 7" key="1">
    <citation type="submission" date="2019-09" db="EMBL/GenBank/DDBJ databases">
        <title>YIM 132180 draft genome.</title>
        <authorList>
            <person name="Zhang K."/>
        </authorList>
    </citation>
    <scope>NUCLEOTIDE SEQUENCE [LARGE SCALE GENOMIC DNA]</scope>
    <source>
        <strain evidence="6 7">YIM 132180</strain>
    </source>
</reference>
<dbReference type="RefSeq" id="WP_150968417.1">
    <property type="nucleotide sequence ID" value="NZ_VZDO01000003.1"/>
</dbReference>
<organism evidence="6 7">
    <name type="scientific">Plantimonas leprariae</name>
    <dbReference type="NCBI Taxonomy" id="2615207"/>
    <lineage>
        <taxon>Bacteria</taxon>
        <taxon>Pseudomonadati</taxon>
        <taxon>Pseudomonadota</taxon>
        <taxon>Alphaproteobacteria</taxon>
        <taxon>Hyphomicrobiales</taxon>
        <taxon>Aurantimonadaceae</taxon>
        <taxon>Plantimonas</taxon>
    </lineage>
</organism>
<accession>A0A7V7TXD7</accession>
<dbReference type="InterPro" id="IPR010652">
    <property type="entry name" value="DUF1232"/>
</dbReference>
<keyword evidence="3" id="KW-1133">Transmembrane helix</keyword>
<evidence type="ECO:0000256" key="2">
    <source>
        <dbReference type="ARBA" id="ARBA00022692"/>
    </source>
</evidence>
<protein>
    <submittedName>
        <fullName evidence="6">DUF1232 domain-containing protein</fullName>
    </submittedName>
</protein>
<evidence type="ECO:0000256" key="1">
    <source>
        <dbReference type="ARBA" id="ARBA00004127"/>
    </source>
</evidence>
<dbReference type="Pfam" id="PF06803">
    <property type="entry name" value="DUF1232"/>
    <property type="match status" value="1"/>
</dbReference>
<evidence type="ECO:0000313" key="6">
    <source>
        <dbReference type="EMBL" id="KAB0681221.1"/>
    </source>
</evidence>
<keyword evidence="2" id="KW-0812">Transmembrane</keyword>
<comment type="subcellular location">
    <subcellularLocation>
        <location evidence="1">Endomembrane system</location>
        <topology evidence="1">Multi-pass membrane protein</topology>
    </subcellularLocation>
</comment>
<evidence type="ECO:0000259" key="5">
    <source>
        <dbReference type="Pfam" id="PF06803"/>
    </source>
</evidence>
<comment type="caution">
    <text evidence="6">The sequence shown here is derived from an EMBL/GenBank/DDBJ whole genome shotgun (WGS) entry which is preliminary data.</text>
</comment>
<keyword evidence="7" id="KW-1185">Reference proteome</keyword>
<keyword evidence="4" id="KW-0472">Membrane</keyword>
<proteinExistence type="predicted"/>
<dbReference type="AlphaFoldDB" id="A0A7V7TXD7"/>
<name>A0A7V7TXD7_9HYPH</name>
<feature type="domain" description="DUF1232" evidence="5">
    <location>
        <begin position="79"/>
        <end position="112"/>
    </location>
</feature>